<dbReference type="InParanoid" id="A0A251TU38"/>
<accession>A0A251TU38</accession>
<dbReference type="EMBL" id="MNCJ02000324">
    <property type="protein sequence ID" value="KAF5789840.1"/>
    <property type="molecule type" value="Genomic_DNA"/>
</dbReference>
<reference evidence="2" key="2">
    <citation type="submission" date="2017-02" db="EMBL/GenBank/DDBJ databases">
        <title>Sunflower complete genome.</title>
        <authorList>
            <person name="Langlade N."/>
            <person name="Munos S."/>
        </authorList>
    </citation>
    <scope>NUCLEOTIDE SEQUENCE [LARGE SCALE GENOMIC DNA]</scope>
    <source>
        <tissue evidence="2">Leaves</tissue>
    </source>
</reference>
<dbReference type="Proteomes" id="UP000215914">
    <property type="component" value="Chromosome 9"/>
</dbReference>
<sequence>MRDPDTLCGPSTFHPYLKLETVHCFHYSSSSRICFEIIRVFFPLSFVRLQQTLDGKNKDRRYVFCSSVTTTFNMGIPTTASIHQGFFVFQHKSSKVIYWLHQQGF</sequence>
<reference evidence="1" key="3">
    <citation type="submission" date="2020-06" db="EMBL/GenBank/DDBJ databases">
        <title>Helianthus annuus Genome sequencing and assembly Release 2.</title>
        <authorList>
            <person name="Gouzy J."/>
            <person name="Langlade N."/>
            <person name="Munos S."/>
        </authorList>
    </citation>
    <scope>NUCLEOTIDE SEQUENCE</scope>
    <source>
        <tissue evidence="1">Leaves</tissue>
    </source>
</reference>
<gene>
    <name evidence="2" type="ORF">HannXRQ_Chr09g0249211</name>
    <name evidence="1" type="ORF">HanXRQr2_Chr09g0375951</name>
</gene>
<dbReference type="AlphaFoldDB" id="A0A251TU38"/>
<dbReference type="EMBL" id="CM007898">
    <property type="protein sequence ID" value="OTG14424.1"/>
    <property type="molecule type" value="Genomic_DNA"/>
</dbReference>
<dbReference type="Gramene" id="mRNA:HanXRQr2_Chr09g0375951">
    <property type="protein sequence ID" value="mRNA:HanXRQr2_Chr09g0375951"/>
    <property type="gene ID" value="HanXRQr2_Chr09g0375951"/>
</dbReference>
<reference evidence="1 3" key="1">
    <citation type="journal article" date="2017" name="Nature">
        <title>The sunflower genome provides insights into oil metabolism, flowering and Asterid evolution.</title>
        <authorList>
            <person name="Badouin H."/>
            <person name="Gouzy J."/>
            <person name="Grassa C.J."/>
            <person name="Murat F."/>
            <person name="Staton S.E."/>
            <person name="Cottret L."/>
            <person name="Lelandais-Briere C."/>
            <person name="Owens G.L."/>
            <person name="Carrere S."/>
            <person name="Mayjonade B."/>
            <person name="Legrand L."/>
            <person name="Gill N."/>
            <person name="Kane N.C."/>
            <person name="Bowers J.E."/>
            <person name="Hubner S."/>
            <person name="Bellec A."/>
            <person name="Berard A."/>
            <person name="Berges H."/>
            <person name="Blanchet N."/>
            <person name="Boniface M.C."/>
            <person name="Brunel D."/>
            <person name="Catrice O."/>
            <person name="Chaidir N."/>
            <person name="Claudel C."/>
            <person name="Donnadieu C."/>
            <person name="Faraut T."/>
            <person name="Fievet G."/>
            <person name="Helmstetter N."/>
            <person name="King M."/>
            <person name="Knapp S.J."/>
            <person name="Lai Z."/>
            <person name="Le Paslier M.C."/>
            <person name="Lippi Y."/>
            <person name="Lorenzon L."/>
            <person name="Mandel J.R."/>
            <person name="Marage G."/>
            <person name="Marchand G."/>
            <person name="Marquand E."/>
            <person name="Bret-Mestries E."/>
            <person name="Morien E."/>
            <person name="Nambeesan S."/>
            <person name="Nguyen T."/>
            <person name="Pegot-Espagnet P."/>
            <person name="Pouilly N."/>
            <person name="Raftis F."/>
            <person name="Sallet E."/>
            <person name="Schiex T."/>
            <person name="Thomas J."/>
            <person name="Vandecasteele C."/>
            <person name="Vares D."/>
            <person name="Vear F."/>
            <person name="Vautrin S."/>
            <person name="Crespi M."/>
            <person name="Mangin B."/>
            <person name="Burke J.M."/>
            <person name="Salse J."/>
            <person name="Munos S."/>
            <person name="Vincourt P."/>
            <person name="Rieseberg L.H."/>
            <person name="Langlade N.B."/>
        </authorList>
    </citation>
    <scope>NUCLEOTIDE SEQUENCE [LARGE SCALE GENOMIC DNA]</scope>
    <source>
        <strain evidence="3">cv. SF193</strain>
        <tissue evidence="1">Leaves</tissue>
    </source>
</reference>
<protein>
    <submittedName>
        <fullName evidence="2">Uncharacterized protein</fullName>
    </submittedName>
</protein>
<name>A0A251TU38_HELAN</name>
<organism evidence="2 3">
    <name type="scientific">Helianthus annuus</name>
    <name type="common">Common sunflower</name>
    <dbReference type="NCBI Taxonomy" id="4232"/>
    <lineage>
        <taxon>Eukaryota</taxon>
        <taxon>Viridiplantae</taxon>
        <taxon>Streptophyta</taxon>
        <taxon>Embryophyta</taxon>
        <taxon>Tracheophyta</taxon>
        <taxon>Spermatophyta</taxon>
        <taxon>Magnoliopsida</taxon>
        <taxon>eudicotyledons</taxon>
        <taxon>Gunneridae</taxon>
        <taxon>Pentapetalae</taxon>
        <taxon>asterids</taxon>
        <taxon>campanulids</taxon>
        <taxon>Asterales</taxon>
        <taxon>Asteraceae</taxon>
        <taxon>Asteroideae</taxon>
        <taxon>Heliantheae alliance</taxon>
        <taxon>Heliantheae</taxon>
        <taxon>Helianthus</taxon>
    </lineage>
</organism>
<evidence type="ECO:0000313" key="1">
    <source>
        <dbReference type="EMBL" id="KAF5789840.1"/>
    </source>
</evidence>
<proteinExistence type="predicted"/>
<keyword evidence="3" id="KW-1185">Reference proteome</keyword>
<evidence type="ECO:0000313" key="2">
    <source>
        <dbReference type="EMBL" id="OTG14424.1"/>
    </source>
</evidence>
<evidence type="ECO:0000313" key="3">
    <source>
        <dbReference type="Proteomes" id="UP000215914"/>
    </source>
</evidence>